<name>A0ABW2J0V6_9BURK</name>
<proteinExistence type="predicted"/>
<reference evidence="2" key="1">
    <citation type="journal article" date="2019" name="Int. J. Syst. Evol. Microbiol.">
        <title>The Global Catalogue of Microorganisms (GCM) 10K type strain sequencing project: providing services to taxonomists for standard genome sequencing and annotation.</title>
        <authorList>
            <consortium name="The Broad Institute Genomics Platform"/>
            <consortium name="The Broad Institute Genome Sequencing Center for Infectious Disease"/>
            <person name="Wu L."/>
            <person name="Ma J."/>
        </authorList>
    </citation>
    <scope>NUCLEOTIDE SEQUENCE [LARGE SCALE GENOMIC DNA]</scope>
    <source>
        <strain evidence="2">CCUG 36956</strain>
    </source>
</reference>
<dbReference type="EMBL" id="JBHTCC010000001">
    <property type="protein sequence ID" value="MFC7297134.1"/>
    <property type="molecule type" value="Genomic_DNA"/>
</dbReference>
<evidence type="ECO:0000313" key="2">
    <source>
        <dbReference type="Proteomes" id="UP001596379"/>
    </source>
</evidence>
<gene>
    <name evidence="1" type="ORF">ACFQO0_01640</name>
</gene>
<dbReference type="SUPFAM" id="SSF52540">
    <property type="entry name" value="P-loop containing nucleoside triphosphate hydrolases"/>
    <property type="match status" value="1"/>
</dbReference>
<dbReference type="Gene3D" id="3.40.50.300">
    <property type="entry name" value="P-loop containing nucleotide triphosphate hydrolases"/>
    <property type="match status" value="1"/>
</dbReference>
<organism evidence="1 2">
    <name type="scientific">Herminiimonas aquatilis</name>
    <dbReference type="NCBI Taxonomy" id="345342"/>
    <lineage>
        <taxon>Bacteria</taxon>
        <taxon>Pseudomonadati</taxon>
        <taxon>Pseudomonadota</taxon>
        <taxon>Betaproteobacteria</taxon>
        <taxon>Burkholderiales</taxon>
        <taxon>Oxalobacteraceae</taxon>
        <taxon>Herminiimonas</taxon>
    </lineage>
</organism>
<dbReference type="RefSeq" id="WP_382232306.1">
    <property type="nucleotide sequence ID" value="NZ_JBHTCC010000001.1"/>
</dbReference>
<evidence type="ECO:0000313" key="1">
    <source>
        <dbReference type="EMBL" id="MFC7297134.1"/>
    </source>
</evidence>
<keyword evidence="2" id="KW-1185">Reference proteome</keyword>
<accession>A0ABW2J0V6</accession>
<protein>
    <recommendedName>
        <fullName evidence="3">Uridine kinase</fullName>
    </recommendedName>
</protein>
<comment type="caution">
    <text evidence="1">The sequence shown here is derived from an EMBL/GenBank/DDBJ whole genome shotgun (WGS) entry which is preliminary data.</text>
</comment>
<dbReference type="Proteomes" id="UP001596379">
    <property type="component" value="Unassembled WGS sequence"/>
</dbReference>
<sequence>MQARSQRKVIVIAAPIGGGKSTVVTALASALNDAATLRFDDYETATRQSVEELAKWLADGADFNQLQAPGLAEDLAALRNGDAITDRNGSAINAGMQDLIFEMPLGRVWSATAENIDVLVWVDVPLDIALARRIREVSADMLRQDAASAKRGLGWLNDYLGHYIETIHKVLEAQRHVVPAQADLIVDGTAPVASIVQRVLDHLAQSASSVVAR</sequence>
<evidence type="ECO:0008006" key="3">
    <source>
        <dbReference type="Google" id="ProtNLM"/>
    </source>
</evidence>
<dbReference type="InterPro" id="IPR027417">
    <property type="entry name" value="P-loop_NTPase"/>
</dbReference>